<dbReference type="KEGG" id="gtt:GUITHDRAFT_163104"/>
<evidence type="ECO:0000256" key="1">
    <source>
        <dbReference type="SAM" id="Coils"/>
    </source>
</evidence>
<evidence type="ECO:0000313" key="3">
    <source>
        <dbReference type="EnsemblProtists" id="EKX46109"/>
    </source>
</evidence>
<reference evidence="3" key="3">
    <citation type="submission" date="2015-06" db="UniProtKB">
        <authorList>
            <consortium name="EnsemblProtists"/>
        </authorList>
    </citation>
    <scope>IDENTIFICATION</scope>
</reference>
<organism evidence="2">
    <name type="scientific">Guillardia theta (strain CCMP2712)</name>
    <name type="common">Cryptophyte</name>
    <dbReference type="NCBI Taxonomy" id="905079"/>
    <lineage>
        <taxon>Eukaryota</taxon>
        <taxon>Cryptophyceae</taxon>
        <taxon>Pyrenomonadales</taxon>
        <taxon>Geminigeraceae</taxon>
        <taxon>Guillardia</taxon>
    </lineage>
</organism>
<dbReference type="GeneID" id="17302704"/>
<dbReference type="GO" id="GO:0045892">
    <property type="term" value="P:negative regulation of DNA-templated transcription"/>
    <property type="evidence" value="ECO:0007669"/>
    <property type="project" value="InterPro"/>
</dbReference>
<dbReference type="PANTHER" id="PTHR13503">
    <property type="entry name" value="NEGATIVE ELONGATION FACTOR COMPLEX MEMBER B"/>
    <property type="match status" value="1"/>
</dbReference>
<gene>
    <name evidence="2" type="ORF">GUITHDRAFT_163104</name>
</gene>
<dbReference type="HOGENOM" id="CLU_526246_0_0_1"/>
<reference evidence="4" key="2">
    <citation type="submission" date="2012-11" db="EMBL/GenBank/DDBJ databases">
        <authorList>
            <person name="Kuo A."/>
            <person name="Curtis B.A."/>
            <person name="Tanifuji G."/>
            <person name="Burki F."/>
            <person name="Gruber A."/>
            <person name="Irimia M."/>
            <person name="Maruyama S."/>
            <person name="Arias M.C."/>
            <person name="Ball S.G."/>
            <person name="Gile G.H."/>
            <person name="Hirakawa Y."/>
            <person name="Hopkins J.F."/>
            <person name="Rensing S.A."/>
            <person name="Schmutz J."/>
            <person name="Symeonidi A."/>
            <person name="Elias M."/>
            <person name="Eveleigh R.J."/>
            <person name="Herman E.K."/>
            <person name="Klute M.J."/>
            <person name="Nakayama T."/>
            <person name="Obornik M."/>
            <person name="Reyes-Prieto A."/>
            <person name="Armbrust E.V."/>
            <person name="Aves S.J."/>
            <person name="Beiko R.G."/>
            <person name="Coutinho P."/>
            <person name="Dacks J.B."/>
            <person name="Durnford D.G."/>
            <person name="Fast N.M."/>
            <person name="Green B.R."/>
            <person name="Grisdale C."/>
            <person name="Hempe F."/>
            <person name="Henrissat B."/>
            <person name="Hoppner M.P."/>
            <person name="Ishida K.-I."/>
            <person name="Kim E."/>
            <person name="Koreny L."/>
            <person name="Kroth P.G."/>
            <person name="Liu Y."/>
            <person name="Malik S.-B."/>
            <person name="Maier U.G."/>
            <person name="McRose D."/>
            <person name="Mock T."/>
            <person name="Neilson J.A."/>
            <person name="Onodera N.T."/>
            <person name="Poole A.M."/>
            <person name="Pritham E.J."/>
            <person name="Richards T.A."/>
            <person name="Rocap G."/>
            <person name="Roy S.W."/>
            <person name="Sarai C."/>
            <person name="Schaack S."/>
            <person name="Shirato S."/>
            <person name="Slamovits C.H."/>
            <person name="Spencer D.F."/>
            <person name="Suzuki S."/>
            <person name="Worden A.Z."/>
            <person name="Zauner S."/>
            <person name="Barry K."/>
            <person name="Bell C."/>
            <person name="Bharti A.K."/>
            <person name="Crow J.A."/>
            <person name="Grimwood J."/>
            <person name="Kramer R."/>
            <person name="Lindquist E."/>
            <person name="Lucas S."/>
            <person name="Salamov A."/>
            <person name="McFadden G.I."/>
            <person name="Lane C.E."/>
            <person name="Keeling P.J."/>
            <person name="Gray M.W."/>
            <person name="Grigoriev I.V."/>
            <person name="Archibald J.M."/>
        </authorList>
    </citation>
    <scope>NUCLEOTIDE SEQUENCE</scope>
    <source>
        <strain evidence="4">CCMP2712</strain>
    </source>
</reference>
<reference evidence="2 4" key="1">
    <citation type="journal article" date="2012" name="Nature">
        <title>Algal genomes reveal evolutionary mosaicism and the fate of nucleomorphs.</title>
        <authorList>
            <consortium name="DOE Joint Genome Institute"/>
            <person name="Curtis B.A."/>
            <person name="Tanifuji G."/>
            <person name="Burki F."/>
            <person name="Gruber A."/>
            <person name="Irimia M."/>
            <person name="Maruyama S."/>
            <person name="Arias M.C."/>
            <person name="Ball S.G."/>
            <person name="Gile G.H."/>
            <person name="Hirakawa Y."/>
            <person name="Hopkins J.F."/>
            <person name="Kuo A."/>
            <person name="Rensing S.A."/>
            <person name="Schmutz J."/>
            <person name="Symeonidi A."/>
            <person name="Elias M."/>
            <person name="Eveleigh R.J."/>
            <person name="Herman E.K."/>
            <person name="Klute M.J."/>
            <person name="Nakayama T."/>
            <person name="Obornik M."/>
            <person name="Reyes-Prieto A."/>
            <person name="Armbrust E.V."/>
            <person name="Aves S.J."/>
            <person name="Beiko R.G."/>
            <person name="Coutinho P."/>
            <person name="Dacks J.B."/>
            <person name="Durnford D.G."/>
            <person name="Fast N.M."/>
            <person name="Green B.R."/>
            <person name="Grisdale C.J."/>
            <person name="Hempel F."/>
            <person name="Henrissat B."/>
            <person name="Hoppner M.P."/>
            <person name="Ishida K."/>
            <person name="Kim E."/>
            <person name="Koreny L."/>
            <person name="Kroth P.G."/>
            <person name="Liu Y."/>
            <person name="Malik S.B."/>
            <person name="Maier U.G."/>
            <person name="McRose D."/>
            <person name="Mock T."/>
            <person name="Neilson J.A."/>
            <person name="Onodera N.T."/>
            <person name="Poole A.M."/>
            <person name="Pritham E.J."/>
            <person name="Richards T.A."/>
            <person name="Rocap G."/>
            <person name="Roy S.W."/>
            <person name="Sarai C."/>
            <person name="Schaack S."/>
            <person name="Shirato S."/>
            <person name="Slamovits C.H."/>
            <person name="Spencer D.F."/>
            <person name="Suzuki S."/>
            <person name="Worden A.Z."/>
            <person name="Zauner S."/>
            <person name="Barry K."/>
            <person name="Bell C."/>
            <person name="Bharti A.K."/>
            <person name="Crow J.A."/>
            <person name="Grimwood J."/>
            <person name="Kramer R."/>
            <person name="Lindquist E."/>
            <person name="Lucas S."/>
            <person name="Salamov A."/>
            <person name="McFadden G.I."/>
            <person name="Lane C.E."/>
            <person name="Keeling P.J."/>
            <person name="Gray M.W."/>
            <person name="Grigoriev I.V."/>
            <person name="Archibald J.M."/>
        </authorList>
    </citation>
    <scope>NUCLEOTIDE SEQUENCE</scope>
    <source>
        <strain evidence="2 4">CCMP2712</strain>
    </source>
</reference>
<evidence type="ECO:0000313" key="2">
    <source>
        <dbReference type="EMBL" id="EKX46109.1"/>
    </source>
</evidence>
<dbReference type="AlphaFoldDB" id="L1JDB1"/>
<feature type="coiled-coil region" evidence="1">
    <location>
        <begin position="429"/>
        <end position="456"/>
    </location>
</feature>
<dbReference type="InterPro" id="IPR010405">
    <property type="entry name" value="COBRA1"/>
</dbReference>
<dbReference type="RefSeq" id="XP_005833089.1">
    <property type="nucleotide sequence ID" value="XM_005833032.1"/>
</dbReference>
<dbReference type="eggNOG" id="ENOG502QTMJ">
    <property type="taxonomic scope" value="Eukaryota"/>
</dbReference>
<dbReference type="PANTHER" id="PTHR13503:SF3">
    <property type="entry name" value="NEGATIVE ELONGATION FACTOR B"/>
    <property type="match status" value="1"/>
</dbReference>
<dbReference type="EnsemblProtists" id="EKX46109">
    <property type="protein sequence ID" value="EKX46109"/>
    <property type="gene ID" value="GUITHDRAFT_163104"/>
</dbReference>
<sequence>MQGKDLRPVGVQGGNALRECLATAKDPRTAIKNFVSENSLQTPSCSPAQEWLDLMGISRAEQHKEILTRLKDRLLSKVESMSTEKKLALLEKCFPYISIPELRDIPLTLFSNLNKVPVSYLVTLAQSPDLVKELPLSVRRQVWANEPDKALFRKEFNGLLNSYRMQSKTLGVVNGLSNVSTNQKKARAASKVLQEMVAILGDFQELYTQALKIIEVEYRTNPLTSYLSTLRLHLPLAVHESGVRHVAETDPLLASMLLRRVAEEEGIPKDDKVDKECQKILNEFYPSLLVSLVDDIIREEGDPEDFEEIFVKTVGECNPARLMVLEYMLNTIATDQADTKKFDQLLSLYVPPSSLILQLEEGRRLTVIARRLHGHISKHTNESNTTGDASKLQSLRTSSCALVVKTSSIAKVCCGVLVSFLQLLDVATKDQVEEEKEEKEVLHEELRQVLKELLASDPDVDTETLLKCGKIGFHTPLADAMKRLASSAKMESSDMSTTMVKLMGSDHASSNAAMKADE</sequence>
<dbReference type="Pfam" id="PF06209">
    <property type="entry name" value="COBRA1"/>
    <property type="match status" value="1"/>
</dbReference>
<keyword evidence="1" id="KW-0175">Coiled coil</keyword>
<dbReference type="GO" id="GO:0005634">
    <property type="term" value="C:nucleus"/>
    <property type="evidence" value="ECO:0007669"/>
    <property type="project" value="InterPro"/>
</dbReference>
<dbReference type="STRING" id="905079.L1JDB1"/>
<keyword evidence="4" id="KW-1185">Reference proteome</keyword>
<protein>
    <submittedName>
        <fullName evidence="2 3">Uncharacterized protein</fullName>
    </submittedName>
</protein>
<evidence type="ECO:0000313" key="4">
    <source>
        <dbReference type="Proteomes" id="UP000011087"/>
    </source>
</evidence>
<dbReference type="PaxDb" id="55529-EKX46109"/>
<proteinExistence type="predicted"/>
<dbReference type="EMBL" id="JH992996">
    <property type="protein sequence ID" value="EKX46109.1"/>
    <property type="molecule type" value="Genomic_DNA"/>
</dbReference>
<name>L1JDB1_GUITC</name>
<accession>L1JDB1</accession>
<dbReference type="OrthoDB" id="5548359at2759"/>
<dbReference type="Proteomes" id="UP000011087">
    <property type="component" value="Unassembled WGS sequence"/>
</dbReference>